<evidence type="ECO:0008006" key="3">
    <source>
        <dbReference type="Google" id="ProtNLM"/>
    </source>
</evidence>
<protein>
    <recommendedName>
        <fullName evidence="3">Glycosyl hydrolase-like 10 domain-containing protein</fullName>
    </recommendedName>
</protein>
<accession>A0ABY5S4W0</accession>
<dbReference type="EMBL" id="CP091430">
    <property type="protein sequence ID" value="UVI27600.1"/>
    <property type="molecule type" value="Genomic_DNA"/>
</dbReference>
<dbReference type="Proteomes" id="UP001057877">
    <property type="component" value="Chromosome"/>
</dbReference>
<evidence type="ECO:0000313" key="2">
    <source>
        <dbReference type="Proteomes" id="UP001057877"/>
    </source>
</evidence>
<sequence length="378" mass="44238">MLKGFMDHWVPTRDPISKFWKQDYETAANAIDELKSEIDFDHFTFYTKWYTNGVKSKLPYLYNHPEASNVKTDNEWGRRIVNHLHEKGISVGAMLQFLTYDQHVWERDLSIDEWDVGGFAETEQPVSIADFTDARFQARVKEIIREQLAEFPGIDYLFLEFEGVKSEALQVLYGKWAEQRGEQVPQAFQFCPTAIEHCKQIGQQLTFIWSDEAASMLRHYYKLNLQAVQDVLKEIGYVGKVGVVIHVYGYEAFIYPDILPDTSWWLVPWHYWVFDHESEETERKKAISKALMTKWKLDGHHVCYLGDVTMGRNGFNPAAKIDAIREFYQFSVDLDLEGYLGMGNPVPDIGLKWEAVTNEHVLDVRNLYKELYRGKRHR</sequence>
<dbReference type="RefSeq" id="WP_258383690.1">
    <property type="nucleotide sequence ID" value="NZ_CP091430.1"/>
</dbReference>
<gene>
    <name evidence="1" type="ORF">L1F29_19225</name>
</gene>
<reference evidence="1" key="1">
    <citation type="submission" date="2022-01" db="EMBL/GenBank/DDBJ databases">
        <title>Paenibacillus spongiae sp. nov., isolated from marine sponge.</title>
        <authorList>
            <person name="Li Z."/>
            <person name="Zhang M."/>
        </authorList>
    </citation>
    <scope>NUCLEOTIDE SEQUENCE</scope>
    <source>
        <strain evidence="1">PHS-Z3</strain>
    </source>
</reference>
<keyword evidence="2" id="KW-1185">Reference proteome</keyword>
<organism evidence="1 2">
    <name type="scientific">Paenibacillus spongiae</name>
    <dbReference type="NCBI Taxonomy" id="2909671"/>
    <lineage>
        <taxon>Bacteria</taxon>
        <taxon>Bacillati</taxon>
        <taxon>Bacillota</taxon>
        <taxon>Bacilli</taxon>
        <taxon>Bacillales</taxon>
        <taxon>Paenibacillaceae</taxon>
        <taxon>Paenibacillus</taxon>
    </lineage>
</organism>
<name>A0ABY5S4W0_9BACL</name>
<proteinExistence type="predicted"/>
<evidence type="ECO:0000313" key="1">
    <source>
        <dbReference type="EMBL" id="UVI27600.1"/>
    </source>
</evidence>